<dbReference type="Gene3D" id="2.60.120.10">
    <property type="entry name" value="Jelly Rolls"/>
    <property type="match status" value="1"/>
</dbReference>
<dbReference type="CDD" id="cd02216">
    <property type="entry name" value="cupin_GDO-like_N"/>
    <property type="match status" value="1"/>
</dbReference>
<dbReference type="Pfam" id="PF07883">
    <property type="entry name" value="Cupin_2"/>
    <property type="match status" value="1"/>
</dbReference>
<keyword evidence="1" id="KW-0223">Dioxygenase</keyword>
<sequence length="353" mass="39078">MSNNTFREHIANDNMSPLWEVLRGLTPREPKQTADPVIWRAQTIRQNMKMACEVISAEDAERRVLVLENPKFRGKSQITSSLYAGIQMILPGEVAPSHRHTASALRLILSGHGGFTTVHGEKVLMSPGDFVITPTNVFHDHGAQGTEPVMWLDGLDVPVVQMLNAGFSADDPNLRQALTRPTGDSNARFAAGLRPVGDTHGGPVSPLFHYPYSRTRAALEQLSHVDEWDACNGFKLMFTNPTNGLSPIRSMGAFMQMFPAGFKGASFRETDGAVCCVVEGSLRVQVCDQTWTAYKDDVFVVPGWAWRSFEADEQCVLFSFSDRPLQEHLGFWRSEINLSAKTTPGEKNEDLSV</sequence>
<keyword evidence="2" id="KW-0560">Oxidoreductase</keyword>
<accession>A0ABT4XBG1</accession>
<dbReference type="CDD" id="cd06992">
    <property type="entry name" value="cupin_GDO-like_C"/>
    <property type="match status" value="1"/>
</dbReference>
<dbReference type="InterPro" id="IPR011051">
    <property type="entry name" value="RmlC_Cupin_sf"/>
</dbReference>
<name>A0ABT4XBG1_9PSED</name>
<dbReference type="InterPro" id="IPR013096">
    <property type="entry name" value="Cupin_2"/>
</dbReference>
<dbReference type="PANTHER" id="PTHR41517:SF1">
    <property type="entry name" value="CUPIN"/>
    <property type="match status" value="1"/>
</dbReference>
<dbReference type="SUPFAM" id="SSF51182">
    <property type="entry name" value="RmlC-like cupins"/>
    <property type="match status" value="1"/>
</dbReference>
<protein>
    <submittedName>
        <fullName evidence="4">Cupin domain-containing protein</fullName>
    </submittedName>
</protein>
<dbReference type="Proteomes" id="UP001212042">
    <property type="component" value="Unassembled WGS sequence"/>
</dbReference>
<evidence type="ECO:0000259" key="3">
    <source>
        <dbReference type="Pfam" id="PF07883"/>
    </source>
</evidence>
<proteinExistence type="predicted"/>
<evidence type="ECO:0000256" key="2">
    <source>
        <dbReference type="ARBA" id="ARBA00023002"/>
    </source>
</evidence>
<evidence type="ECO:0000313" key="4">
    <source>
        <dbReference type="EMBL" id="MDA7085535.1"/>
    </source>
</evidence>
<gene>
    <name evidence="4" type="ORF">PH586_03905</name>
</gene>
<dbReference type="InterPro" id="IPR047183">
    <property type="entry name" value="GDO-like"/>
</dbReference>
<keyword evidence="5" id="KW-1185">Reference proteome</keyword>
<reference evidence="4 5" key="1">
    <citation type="submission" date="2023-01" db="EMBL/GenBank/DDBJ databases">
        <title>Pseudomonas SA3-5T sp. nov., isolated from tidal flat sediment.</title>
        <authorList>
            <person name="Kim H.S."/>
            <person name="Kim J.-S."/>
            <person name="Suh M.K."/>
            <person name="Eom M.K."/>
            <person name="Lee J.-S."/>
        </authorList>
    </citation>
    <scope>NUCLEOTIDE SEQUENCE [LARGE SCALE GENOMIC DNA]</scope>
    <source>
        <strain evidence="4 5">SA3-5</strain>
    </source>
</reference>
<dbReference type="EMBL" id="JAQJZJ010000002">
    <property type="protein sequence ID" value="MDA7085535.1"/>
    <property type="molecule type" value="Genomic_DNA"/>
</dbReference>
<dbReference type="InterPro" id="IPR014710">
    <property type="entry name" value="RmlC-like_jellyroll"/>
</dbReference>
<feature type="domain" description="Cupin type-2" evidence="3">
    <location>
        <begin position="86"/>
        <end position="153"/>
    </location>
</feature>
<evidence type="ECO:0000313" key="5">
    <source>
        <dbReference type="Proteomes" id="UP001212042"/>
    </source>
</evidence>
<evidence type="ECO:0000256" key="1">
    <source>
        <dbReference type="ARBA" id="ARBA00022964"/>
    </source>
</evidence>
<dbReference type="RefSeq" id="WP_271346472.1">
    <property type="nucleotide sequence ID" value="NZ_JAQJZJ010000002.1"/>
</dbReference>
<dbReference type="PANTHER" id="PTHR41517">
    <property type="entry name" value="1,2-DIOXYGENASE PROTEIN-RELATED"/>
    <property type="match status" value="1"/>
</dbReference>
<organism evidence="4 5">
    <name type="scientific">Pseudomonas aestuarii</name>
    <dbReference type="NCBI Taxonomy" id="3018340"/>
    <lineage>
        <taxon>Bacteria</taxon>
        <taxon>Pseudomonadati</taxon>
        <taxon>Pseudomonadota</taxon>
        <taxon>Gammaproteobacteria</taxon>
        <taxon>Pseudomonadales</taxon>
        <taxon>Pseudomonadaceae</taxon>
        <taxon>Pseudomonas</taxon>
    </lineage>
</organism>
<comment type="caution">
    <text evidence="4">The sequence shown here is derived from an EMBL/GenBank/DDBJ whole genome shotgun (WGS) entry which is preliminary data.</text>
</comment>